<feature type="domain" description="DUF397" evidence="1">
    <location>
        <begin position="25"/>
        <end position="44"/>
    </location>
</feature>
<sequence length="100" mass="10679">MSDILTWFKSSYSDSEGGDCVEVALEWRKSSHSDDQGGACVEVALDWRKSSHSDSQGGDCVEMAACPHSVHVRDSKLGEDGPRFAVAGAAWTRFLGGVSA</sequence>
<feature type="domain" description="DUF397" evidence="1">
    <location>
        <begin position="46"/>
        <end position="98"/>
    </location>
</feature>
<dbReference type="Pfam" id="PF04149">
    <property type="entry name" value="DUF397"/>
    <property type="match status" value="3"/>
</dbReference>
<keyword evidence="3" id="KW-1185">Reference proteome</keyword>
<proteinExistence type="predicted"/>
<dbReference type="OrthoDB" id="4562195at2"/>
<comment type="caution">
    <text evidence="2">The sequence shown here is derived from an EMBL/GenBank/DDBJ whole genome shotgun (WGS) entry which is preliminary data.</text>
</comment>
<dbReference type="EMBL" id="VAWE01000001">
    <property type="protein sequence ID" value="TLQ44050.1"/>
    <property type="molecule type" value="Genomic_DNA"/>
</dbReference>
<evidence type="ECO:0000313" key="2">
    <source>
        <dbReference type="EMBL" id="TLQ44050.1"/>
    </source>
</evidence>
<dbReference type="RefSeq" id="WP_138053453.1">
    <property type="nucleotide sequence ID" value="NZ_VAWE01000001.1"/>
</dbReference>
<protein>
    <submittedName>
        <fullName evidence="2">DUF397 domain-containing protein</fullName>
    </submittedName>
</protein>
<feature type="domain" description="DUF397" evidence="1">
    <location>
        <begin position="5"/>
        <end position="24"/>
    </location>
</feature>
<dbReference type="Proteomes" id="UP000305921">
    <property type="component" value="Unassembled WGS sequence"/>
</dbReference>
<evidence type="ECO:0000259" key="1">
    <source>
        <dbReference type="Pfam" id="PF04149"/>
    </source>
</evidence>
<reference evidence="2 3" key="1">
    <citation type="submission" date="2019-05" db="EMBL/GenBank/DDBJ databases">
        <title>Streptomyces marianii sp. nov., a novel marine actinomycete from southern coast of India.</title>
        <authorList>
            <person name="Iniyan A.M."/>
            <person name="Wink J."/>
            <person name="Ramprasad E."/>
            <person name="Ramana C.V."/>
            <person name="Bunk B."/>
            <person name="Sproer C."/>
            <person name="Joseph F.-J.R.S."/>
            <person name="Vincent S.G.P."/>
        </authorList>
    </citation>
    <scope>NUCLEOTIDE SEQUENCE [LARGE SCALE GENOMIC DNA]</scope>
    <source>
        <strain evidence="2 3">ICN19</strain>
    </source>
</reference>
<organism evidence="2 3">
    <name type="scientific">Streptomyces marianii</name>
    <dbReference type="NCBI Taxonomy" id="1817406"/>
    <lineage>
        <taxon>Bacteria</taxon>
        <taxon>Bacillati</taxon>
        <taxon>Actinomycetota</taxon>
        <taxon>Actinomycetes</taxon>
        <taxon>Kitasatosporales</taxon>
        <taxon>Streptomycetaceae</taxon>
        <taxon>Streptomyces</taxon>
    </lineage>
</organism>
<evidence type="ECO:0000313" key="3">
    <source>
        <dbReference type="Proteomes" id="UP000305921"/>
    </source>
</evidence>
<name>A0A5R9E2C4_9ACTN</name>
<dbReference type="AlphaFoldDB" id="A0A5R9E2C4"/>
<dbReference type="InterPro" id="IPR007278">
    <property type="entry name" value="DUF397"/>
</dbReference>
<accession>A0A5R9E2C4</accession>
<gene>
    <name evidence="2" type="ORF">FEF34_13745</name>
</gene>